<keyword evidence="3" id="KW-1185">Reference proteome</keyword>
<protein>
    <submittedName>
        <fullName evidence="2">Uncharacterized protein</fullName>
    </submittedName>
</protein>
<organism evidence="2 3">
    <name type="scientific">Chrysophaeum taylorii</name>
    <dbReference type="NCBI Taxonomy" id="2483200"/>
    <lineage>
        <taxon>Eukaryota</taxon>
        <taxon>Sar</taxon>
        <taxon>Stramenopiles</taxon>
        <taxon>Ochrophyta</taxon>
        <taxon>Pelagophyceae</taxon>
        <taxon>Pelagomonadales</taxon>
        <taxon>Pelagomonadaceae</taxon>
        <taxon>Chrysophaeum</taxon>
    </lineage>
</organism>
<feature type="region of interest" description="Disordered" evidence="1">
    <location>
        <begin position="132"/>
        <end position="217"/>
    </location>
</feature>
<evidence type="ECO:0000313" key="3">
    <source>
        <dbReference type="Proteomes" id="UP001230188"/>
    </source>
</evidence>
<evidence type="ECO:0000256" key="1">
    <source>
        <dbReference type="SAM" id="MobiDB-lite"/>
    </source>
</evidence>
<dbReference type="Proteomes" id="UP001230188">
    <property type="component" value="Unassembled WGS sequence"/>
</dbReference>
<feature type="compositionally biased region" description="Basic and acidic residues" evidence="1">
    <location>
        <begin position="58"/>
        <end position="92"/>
    </location>
</feature>
<evidence type="ECO:0000313" key="2">
    <source>
        <dbReference type="EMBL" id="KAJ8607853.1"/>
    </source>
</evidence>
<reference evidence="2" key="1">
    <citation type="submission" date="2023-01" db="EMBL/GenBank/DDBJ databases">
        <title>Metagenome sequencing of chrysophaentin producing Chrysophaeum taylorii.</title>
        <authorList>
            <person name="Davison J."/>
            <person name="Bewley C."/>
        </authorList>
    </citation>
    <scope>NUCLEOTIDE SEQUENCE</scope>
    <source>
        <strain evidence="2">NIES-1699</strain>
    </source>
</reference>
<comment type="caution">
    <text evidence="2">The sequence shown here is derived from an EMBL/GenBank/DDBJ whole genome shotgun (WGS) entry which is preliminary data.</text>
</comment>
<dbReference type="AlphaFoldDB" id="A0AAD7UKB1"/>
<dbReference type="EMBL" id="JAQMWT010000192">
    <property type="protein sequence ID" value="KAJ8607853.1"/>
    <property type="molecule type" value="Genomic_DNA"/>
</dbReference>
<accession>A0AAD7UKB1</accession>
<gene>
    <name evidence="2" type="ORF">CTAYLR_008802</name>
</gene>
<sequence>MPLEIPPPDETTLGDMKFTWKATAEQRTIEEGNVVTIYKYEISHEDGTVTFRTVTDTNGEKSTEERRERRGAAPEPAKKPIEPPRGMPEHGTFDAKRVVFTDEENVVTTTINYTVYTEDGKWWQKEVHKDGQPIDVTKGPIEPLSEEDIKALTESPATEPATEPAPPQPDQAPMTIVIPPPRPAVKNPPGDEPVIETRAPEEPPPRRTSNYGIRSRGSVAERYLKNLK</sequence>
<name>A0AAD7UKB1_9STRA</name>
<feature type="region of interest" description="Disordered" evidence="1">
    <location>
        <begin position="50"/>
        <end position="92"/>
    </location>
</feature>
<proteinExistence type="predicted"/>